<sequence length="100" mass="11608">MPELIPNKKFVSDLESFKQQKTILKKIAKTLNFLESNPMHPGLRIERIMNDPGAWSARVDKKYRISFEPTLNPSTGAPDWTFPVKLLRVLDHDDLYKSPR</sequence>
<dbReference type="RefSeq" id="WP_178368409.1">
    <property type="nucleotide sequence ID" value="NZ_JACADJ010000161.1"/>
</dbReference>
<dbReference type="SUPFAM" id="SSF143011">
    <property type="entry name" value="RelE-like"/>
    <property type="match status" value="1"/>
</dbReference>
<dbReference type="Proteomes" id="UP000553343">
    <property type="component" value="Unassembled WGS sequence"/>
</dbReference>
<organism evidence="1 2">
    <name type="scientific">Desulfobacter latus</name>
    <dbReference type="NCBI Taxonomy" id="2292"/>
    <lineage>
        <taxon>Bacteria</taxon>
        <taxon>Pseudomonadati</taxon>
        <taxon>Thermodesulfobacteriota</taxon>
        <taxon>Desulfobacteria</taxon>
        <taxon>Desulfobacterales</taxon>
        <taxon>Desulfobacteraceae</taxon>
        <taxon>Desulfobacter</taxon>
    </lineage>
</organism>
<proteinExistence type="predicted"/>
<comment type="caution">
    <text evidence="1">The sequence shown here is derived from an EMBL/GenBank/DDBJ whole genome shotgun (WGS) entry which is preliminary data.</text>
</comment>
<reference evidence="1 2" key="1">
    <citation type="submission" date="2020-06" db="EMBL/GenBank/DDBJ databases">
        <title>High-quality draft genome of sulfate reducer Desulfobacter latus type strain AcrS2 isolated from marine sediment.</title>
        <authorList>
            <person name="Hoppe M."/>
            <person name="Larsen C.K."/>
            <person name="Marshall I.P.G."/>
            <person name="Schramm A."/>
            <person name="Marietou A.G."/>
        </authorList>
    </citation>
    <scope>NUCLEOTIDE SEQUENCE [LARGE SCALE GENOMIC DNA]</scope>
    <source>
        <strain evidence="1 2">AcRS2</strain>
    </source>
</reference>
<dbReference type="AlphaFoldDB" id="A0A850TH79"/>
<protein>
    <submittedName>
        <fullName evidence="1">Uncharacterized protein</fullName>
    </submittedName>
</protein>
<evidence type="ECO:0000313" key="2">
    <source>
        <dbReference type="Proteomes" id="UP000553343"/>
    </source>
</evidence>
<dbReference type="InterPro" id="IPR035093">
    <property type="entry name" value="RelE/ParE_toxin_dom_sf"/>
</dbReference>
<accession>A0A850TH79</accession>
<gene>
    <name evidence="1" type="ORF">HXW94_18640</name>
</gene>
<dbReference type="EMBL" id="JACADJ010000161">
    <property type="protein sequence ID" value="NWH06966.1"/>
    <property type="molecule type" value="Genomic_DNA"/>
</dbReference>
<keyword evidence="2" id="KW-1185">Reference proteome</keyword>
<dbReference type="Gene3D" id="3.30.2310.20">
    <property type="entry name" value="RelE-like"/>
    <property type="match status" value="1"/>
</dbReference>
<evidence type="ECO:0000313" key="1">
    <source>
        <dbReference type="EMBL" id="NWH06966.1"/>
    </source>
</evidence>
<name>A0A850TH79_9BACT</name>